<proteinExistence type="predicted"/>
<comment type="caution">
    <text evidence="2">The sequence shown here is derived from an EMBL/GenBank/DDBJ whole genome shotgun (WGS) entry which is preliminary data.</text>
</comment>
<name>A0AAV2TLZ7_CALDB</name>
<evidence type="ECO:0000256" key="1">
    <source>
        <dbReference type="SAM" id="SignalP"/>
    </source>
</evidence>
<evidence type="ECO:0000313" key="3">
    <source>
        <dbReference type="Proteomes" id="UP001497525"/>
    </source>
</evidence>
<protein>
    <recommendedName>
        <fullName evidence="4">Secreted protein</fullName>
    </recommendedName>
</protein>
<organism evidence="2 3">
    <name type="scientific">Calicophoron daubneyi</name>
    <name type="common">Rumen fluke</name>
    <name type="synonym">Paramphistomum daubneyi</name>
    <dbReference type="NCBI Taxonomy" id="300641"/>
    <lineage>
        <taxon>Eukaryota</taxon>
        <taxon>Metazoa</taxon>
        <taxon>Spiralia</taxon>
        <taxon>Lophotrochozoa</taxon>
        <taxon>Platyhelminthes</taxon>
        <taxon>Trematoda</taxon>
        <taxon>Digenea</taxon>
        <taxon>Plagiorchiida</taxon>
        <taxon>Pronocephalata</taxon>
        <taxon>Paramphistomoidea</taxon>
        <taxon>Paramphistomidae</taxon>
        <taxon>Calicophoron</taxon>
    </lineage>
</organism>
<dbReference type="AlphaFoldDB" id="A0AAV2TLZ7"/>
<feature type="signal peptide" evidence="1">
    <location>
        <begin position="1"/>
        <end position="18"/>
    </location>
</feature>
<dbReference type="Proteomes" id="UP001497525">
    <property type="component" value="Unassembled WGS sequence"/>
</dbReference>
<reference evidence="2" key="1">
    <citation type="submission" date="2024-06" db="EMBL/GenBank/DDBJ databases">
        <authorList>
            <person name="Liu X."/>
            <person name="Lenzi L."/>
            <person name="Haldenby T S."/>
            <person name="Uol C."/>
        </authorList>
    </citation>
    <scope>NUCLEOTIDE SEQUENCE</scope>
</reference>
<accession>A0AAV2TLZ7</accession>
<feature type="chain" id="PRO_5043707815" description="Secreted protein" evidence="1">
    <location>
        <begin position="19"/>
        <end position="152"/>
    </location>
</feature>
<evidence type="ECO:0000313" key="2">
    <source>
        <dbReference type="EMBL" id="CAL5137314.1"/>
    </source>
</evidence>
<dbReference type="EMBL" id="CAXLJL010000379">
    <property type="protein sequence ID" value="CAL5137314.1"/>
    <property type="molecule type" value="Genomic_DNA"/>
</dbReference>
<sequence length="152" mass="15626">MRIVGIAVLLLVVVGAKAFSLGDLGGLSQIGNDIGMLKSGCIGVAADIVKNCFMKTMQQQKCDTSAVSSMFSGLSNLIGKRGFFGDLSNVVSQSGAGNVITSGKVDALTNLCNACTGCKMSAKQCVLEKAVTVQQGQCSIIDKLRGFVLGAI</sequence>
<gene>
    <name evidence="2" type="ORF">CDAUBV1_LOCUS11641</name>
</gene>
<keyword evidence="1" id="KW-0732">Signal</keyword>
<evidence type="ECO:0008006" key="4">
    <source>
        <dbReference type="Google" id="ProtNLM"/>
    </source>
</evidence>